<name>A0AA86S9H8_9FABA</name>
<dbReference type="PANTHER" id="PTHR15048">
    <property type="entry name" value="STARCH-BINDING DOMAIN-CONTAINING PROTEIN 1"/>
    <property type="match status" value="1"/>
</dbReference>
<dbReference type="GO" id="GO:2001070">
    <property type="term" value="F:starch binding"/>
    <property type="evidence" value="ECO:0007669"/>
    <property type="project" value="InterPro"/>
</dbReference>
<dbReference type="EMBL" id="OY731398">
    <property type="protein sequence ID" value="CAJ1805104.1"/>
    <property type="molecule type" value="Genomic_DNA"/>
</dbReference>
<dbReference type="Gene3D" id="1.10.510.10">
    <property type="entry name" value="Transferase(Phosphotransferase) domain 1"/>
    <property type="match status" value="1"/>
</dbReference>
<organism evidence="3 4">
    <name type="scientific">Sphenostylis stenocarpa</name>
    <dbReference type="NCBI Taxonomy" id="92480"/>
    <lineage>
        <taxon>Eukaryota</taxon>
        <taxon>Viridiplantae</taxon>
        <taxon>Streptophyta</taxon>
        <taxon>Embryophyta</taxon>
        <taxon>Tracheophyta</taxon>
        <taxon>Spermatophyta</taxon>
        <taxon>Magnoliopsida</taxon>
        <taxon>eudicotyledons</taxon>
        <taxon>Gunneridae</taxon>
        <taxon>Pentapetalae</taxon>
        <taxon>rosids</taxon>
        <taxon>fabids</taxon>
        <taxon>Fabales</taxon>
        <taxon>Fabaceae</taxon>
        <taxon>Papilionoideae</taxon>
        <taxon>50 kb inversion clade</taxon>
        <taxon>NPAAA clade</taxon>
        <taxon>indigoferoid/millettioid clade</taxon>
        <taxon>Phaseoleae</taxon>
        <taxon>Sphenostylis</taxon>
    </lineage>
</organism>
<dbReference type="SMART" id="SM01065">
    <property type="entry name" value="CBM_2"/>
    <property type="match status" value="1"/>
</dbReference>
<dbReference type="AlphaFoldDB" id="A0AA86S9H8"/>
<protein>
    <recommendedName>
        <fullName evidence="2">CBM20 domain-containing protein</fullName>
    </recommendedName>
</protein>
<dbReference type="PANTHER" id="PTHR15048:SF0">
    <property type="entry name" value="STARCH-BINDING DOMAIN-CONTAINING PROTEIN 1"/>
    <property type="match status" value="1"/>
</dbReference>
<dbReference type="Gene3D" id="2.60.40.10">
    <property type="entry name" value="Immunoglobulins"/>
    <property type="match status" value="1"/>
</dbReference>
<reference evidence="3" key="1">
    <citation type="submission" date="2023-10" db="EMBL/GenBank/DDBJ databases">
        <authorList>
            <person name="Domelevo Entfellner J.-B."/>
        </authorList>
    </citation>
    <scope>NUCLEOTIDE SEQUENCE</scope>
</reference>
<dbReference type="GO" id="GO:0016020">
    <property type="term" value="C:membrane"/>
    <property type="evidence" value="ECO:0007669"/>
    <property type="project" value="TreeGrafter"/>
</dbReference>
<evidence type="ECO:0000313" key="3">
    <source>
        <dbReference type="EMBL" id="CAJ1805104.1"/>
    </source>
</evidence>
<dbReference type="PROSITE" id="PS51166">
    <property type="entry name" value="CBM20"/>
    <property type="match status" value="1"/>
</dbReference>
<dbReference type="SUPFAM" id="SSF56112">
    <property type="entry name" value="Protein kinase-like (PK-like)"/>
    <property type="match status" value="1"/>
</dbReference>
<accession>A0AA86S9H8</accession>
<dbReference type="InterPro" id="IPR002044">
    <property type="entry name" value="CBM20"/>
</dbReference>
<evidence type="ECO:0000313" key="4">
    <source>
        <dbReference type="Proteomes" id="UP001189624"/>
    </source>
</evidence>
<evidence type="ECO:0000256" key="1">
    <source>
        <dbReference type="SAM" id="MobiDB-lite"/>
    </source>
</evidence>
<gene>
    <name evidence="3" type="ORF">AYBTSS11_LOCUS743</name>
</gene>
<dbReference type="Pfam" id="PF00686">
    <property type="entry name" value="CBM_20"/>
    <property type="match status" value="1"/>
</dbReference>
<dbReference type="Proteomes" id="UP001189624">
    <property type="component" value="Chromosome 1"/>
</dbReference>
<evidence type="ECO:0000259" key="2">
    <source>
        <dbReference type="PROSITE" id="PS51166"/>
    </source>
</evidence>
<sequence length="293" mass="32795">MGGKPSTIGDIYSYGILLLEIFTGKRPTDEAFEGGMGIQHFVAMDLPHNEEAMAINSSCSKAILGTHVPMYAPNASNTPKFSLTPNGHKGCSSGFPKLVQNKGLFPLHAVPSKTMMDLDSLVVQTQEQPKEEAKMINVKFQLHRNCKYGEQFLVVGNDPMFGSWNPENAVPMSWSEGHVWTAEMGVPVGKFQFKIILKRREGDIVWQPGPDRFVQTWEAMNRITVSEDWENAQLQKVTDDDEEQVSKTSEEDQLAQTNKDSQIESEISNLTENLDRPKETQKWSASAVMKSTR</sequence>
<keyword evidence="4" id="KW-1185">Reference proteome</keyword>
<feature type="domain" description="CBM20" evidence="2">
    <location>
        <begin position="130"/>
        <end position="231"/>
    </location>
</feature>
<dbReference type="Gramene" id="rna-AYBTSS11_LOCUS743">
    <property type="protein sequence ID" value="CAJ1805104.1"/>
    <property type="gene ID" value="gene-AYBTSS11_LOCUS743"/>
</dbReference>
<dbReference type="InterPro" id="IPR011009">
    <property type="entry name" value="Kinase-like_dom_sf"/>
</dbReference>
<dbReference type="CDD" id="cd05467">
    <property type="entry name" value="CBM20"/>
    <property type="match status" value="1"/>
</dbReference>
<feature type="compositionally biased region" description="Polar residues" evidence="1">
    <location>
        <begin position="254"/>
        <end position="272"/>
    </location>
</feature>
<feature type="region of interest" description="Disordered" evidence="1">
    <location>
        <begin position="236"/>
        <end position="293"/>
    </location>
</feature>
<dbReference type="InterPro" id="IPR013784">
    <property type="entry name" value="Carb-bd-like_fold"/>
</dbReference>
<dbReference type="SUPFAM" id="SSF49452">
    <property type="entry name" value="Starch-binding domain-like"/>
    <property type="match status" value="1"/>
</dbReference>
<proteinExistence type="predicted"/>
<dbReference type="InterPro" id="IPR013783">
    <property type="entry name" value="Ig-like_fold"/>
</dbReference>